<comment type="caution">
    <text evidence="1">The sequence shown here is derived from an EMBL/GenBank/DDBJ whole genome shotgun (WGS) entry which is preliminary data.</text>
</comment>
<evidence type="ECO:0000313" key="2">
    <source>
        <dbReference type="Proteomes" id="UP000490800"/>
    </source>
</evidence>
<dbReference type="RefSeq" id="WP_157338553.1">
    <property type="nucleotide sequence ID" value="NZ_RHLK01000018.1"/>
</dbReference>
<proteinExistence type="predicted"/>
<gene>
    <name evidence="1" type="ORF">EDM21_21840</name>
</gene>
<accession>A0A7X3FLW5</accession>
<dbReference type="Proteomes" id="UP000490800">
    <property type="component" value="Unassembled WGS sequence"/>
</dbReference>
<dbReference type="EMBL" id="RHLK01000018">
    <property type="protein sequence ID" value="MVP02126.1"/>
    <property type="molecule type" value="Genomic_DNA"/>
</dbReference>
<keyword evidence="2" id="KW-1185">Reference proteome</keyword>
<dbReference type="AlphaFoldDB" id="A0A7X3FLW5"/>
<protein>
    <submittedName>
        <fullName evidence="1">Uncharacterized protein</fullName>
    </submittedName>
</protein>
<sequence>MKDKTMAYLVWLALGLVALGLGITKLWPIFQGALNDTNLKKPTIPTSFIQQEIDIEKTSLGQSFTV</sequence>
<organism evidence="1 2">
    <name type="scientific">Paenibacillus lutrae</name>
    <dbReference type="NCBI Taxonomy" id="2078573"/>
    <lineage>
        <taxon>Bacteria</taxon>
        <taxon>Bacillati</taxon>
        <taxon>Bacillota</taxon>
        <taxon>Bacilli</taxon>
        <taxon>Bacillales</taxon>
        <taxon>Paenibacillaceae</taxon>
        <taxon>Paenibacillus</taxon>
    </lineage>
</organism>
<evidence type="ECO:0000313" key="1">
    <source>
        <dbReference type="EMBL" id="MVP02126.1"/>
    </source>
</evidence>
<reference evidence="1 2" key="1">
    <citation type="journal article" date="2019" name="Microorganisms">
        <title>Paenibacillus lutrae sp. nov., A Chitinolytic Species Isolated from A River Otter in Castril Natural Park, Granada, Spain.</title>
        <authorList>
            <person name="Rodriguez M."/>
            <person name="Reina J.C."/>
            <person name="Bejar V."/>
            <person name="Llamas I."/>
        </authorList>
    </citation>
    <scope>NUCLEOTIDE SEQUENCE [LARGE SCALE GENOMIC DNA]</scope>
    <source>
        <strain evidence="1 2">N10</strain>
    </source>
</reference>
<name>A0A7X3FLW5_9BACL</name>